<protein>
    <submittedName>
        <fullName evidence="2">Uncharacterized protein</fullName>
    </submittedName>
</protein>
<keyword evidence="3" id="KW-1185">Reference proteome</keyword>
<reference evidence="2" key="2">
    <citation type="submission" date="2021-01" db="EMBL/GenBank/DDBJ databases">
        <authorList>
            <person name="Mieszkin S."/>
            <person name="Pouder E."/>
            <person name="Alain K."/>
        </authorList>
    </citation>
    <scope>NUCLEOTIDE SEQUENCE</scope>
    <source>
        <strain evidence="2">HW T2.11</strain>
    </source>
</reference>
<dbReference type="EMBL" id="JAESVB010000033">
    <property type="protein sequence ID" value="MCB8878391.1"/>
    <property type="molecule type" value="Genomic_DNA"/>
</dbReference>
<proteinExistence type="predicted"/>
<accession>A0A963YWE7</accession>
<reference evidence="2" key="1">
    <citation type="journal article" date="2021" name="Microorganisms">
        <title>Acidisoma silvae sp. nov. and Acidisomacellulosilytica sp. nov., Two Acidophilic Bacteria Isolated from Decaying Wood, Hydrolyzing Cellulose and Producing Poly-3-hydroxybutyrate.</title>
        <authorList>
            <person name="Mieszkin S."/>
            <person name="Pouder E."/>
            <person name="Uroz S."/>
            <person name="Simon-Colin C."/>
            <person name="Alain K."/>
        </authorList>
    </citation>
    <scope>NUCLEOTIDE SEQUENCE</scope>
    <source>
        <strain evidence="2">HW T2.11</strain>
    </source>
</reference>
<dbReference type="RefSeq" id="WP_227324037.1">
    <property type="nucleotide sequence ID" value="NZ_JAESVB010000033.1"/>
</dbReference>
<sequence>MMLRLSLSLAAVTLAAWPLPAFAKPGDRWVCSYPYQQAARMVEITVYGQKWAQIQEQGSTQLLVVEEDSSDSLVALSWWARENEVNSWVLMISKASRTFFTVWAGEGGSADRMMPDMTYPTQIRGQCLKQ</sequence>
<dbReference type="Proteomes" id="UP000708298">
    <property type="component" value="Unassembled WGS sequence"/>
</dbReference>
<evidence type="ECO:0000313" key="2">
    <source>
        <dbReference type="EMBL" id="MCB8878391.1"/>
    </source>
</evidence>
<gene>
    <name evidence="2" type="ORF">ASILVAE211_24660</name>
</gene>
<name>A0A963YWE7_9PROT</name>
<feature type="chain" id="PRO_5037401176" evidence="1">
    <location>
        <begin position="24"/>
        <end position="130"/>
    </location>
</feature>
<organism evidence="2 3">
    <name type="scientific">Acidisoma silvae</name>
    <dbReference type="NCBI Taxonomy" id="2802396"/>
    <lineage>
        <taxon>Bacteria</taxon>
        <taxon>Pseudomonadati</taxon>
        <taxon>Pseudomonadota</taxon>
        <taxon>Alphaproteobacteria</taxon>
        <taxon>Acetobacterales</taxon>
        <taxon>Acidocellaceae</taxon>
        <taxon>Acidisoma</taxon>
    </lineage>
</organism>
<dbReference type="AlphaFoldDB" id="A0A963YWE7"/>
<evidence type="ECO:0000256" key="1">
    <source>
        <dbReference type="SAM" id="SignalP"/>
    </source>
</evidence>
<feature type="signal peptide" evidence="1">
    <location>
        <begin position="1"/>
        <end position="23"/>
    </location>
</feature>
<keyword evidence="1" id="KW-0732">Signal</keyword>
<comment type="caution">
    <text evidence="2">The sequence shown here is derived from an EMBL/GenBank/DDBJ whole genome shotgun (WGS) entry which is preliminary data.</text>
</comment>
<evidence type="ECO:0000313" key="3">
    <source>
        <dbReference type="Proteomes" id="UP000708298"/>
    </source>
</evidence>